<reference evidence="3" key="2">
    <citation type="journal article" date="2018" name="Nat. Commun.">
        <title>Extreme sensitivity to ultraviolet light in the fungal pathogen causing white-nose syndrome of bats.</title>
        <authorList>
            <person name="Palmer J.M."/>
            <person name="Drees K.P."/>
            <person name="Foster J.T."/>
            <person name="Lindner D.L."/>
        </authorList>
    </citation>
    <scope>NUCLEOTIDE SEQUENCE [LARGE SCALE GENOMIC DNA]</scope>
    <source>
        <strain evidence="3">UAMH 10579</strain>
    </source>
</reference>
<proteinExistence type="predicted"/>
<reference evidence="2 3" key="1">
    <citation type="submission" date="2016-03" db="EMBL/GenBank/DDBJ databases">
        <title>Comparative genomics of Pseudogymnoascus destructans, the fungus causing white-nose syndrome of bats.</title>
        <authorList>
            <person name="Palmer J.M."/>
            <person name="Drees K.P."/>
            <person name="Foster J.T."/>
            <person name="Lindner D.L."/>
        </authorList>
    </citation>
    <scope>NUCLEOTIDE SEQUENCE [LARGE SCALE GENOMIC DNA]</scope>
    <source>
        <strain evidence="2 3">UAMH 10579</strain>
    </source>
</reference>
<keyword evidence="3" id="KW-1185">Reference proteome</keyword>
<organism evidence="2 3">
    <name type="scientific">Pseudogymnoascus verrucosus</name>
    <dbReference type="NCBI Taxonomy" id="342668"/>
    <lineage>
        <taxon>Eukaryota</taxon>
        <taxon>Fungi</taxon>
        <taxon>Dikarya</taxon>
        <taxon>Ascomycota</taxon>
        <taxon>Pezizomycotina</taxon>
        <taxon>Leotiomycetes</taxon>
        <taxon>Thelebolales</taxon>
        <taxon>Thelebolaceae</taxon>
        <taxon>Pseudogymnoascus</taxon>
    </lineage>
</organism>
<accession>A0A1B8GEE3</accession>
<keyword evidence="1" id="KW-0732">Signal</keyword>
<protein>
    <submittedName>
        <fullName evidence="2">Uncharacterized protein</fullName>
    </submittedName>
</protein>
<dbReference type="EMBL" id="KV460246">
    <property type="protein sequence ID" value="OBT94194.2"/>
    <property type="molecule type" value="Genomic_DNA"/>
</dbReference>
<dbReference type="GeneID" id="28840343"/>
<evidence type="ECO:0000313" key="3">
    <source>
        <dbReference type="Proteomes" id="UP000091956"/>
    </source>
</evidence>
<gene>
    <name evidence="2" type="ORF">VE01_06957</name>
</gene>
<dbReference type="Proteomes" id="UP000091956">
    <property type="component" value="Unassembled WGS sequence"/>
</dbReference>
<feature type="chain" id="PRO_5015141099" evidence="1">
    <location>
        <begin position="18"/>
        <end position="155"/>
    </location>
</feature>
<evidence type="ECO:0000256" key="1">
    <source>
        <dbReference type="SAM" id="SignalP"/>
    </source>
</evidence>
<evidence type="ECO:0000313" key="2">
    <source>
        <dbReference type="EMBL" id="OBT94194.2"/>
    </source>
</evidence>
<feature type="signal peptide" evidence="1">
    <location>
        <begin position="1"/>
        <end position="17"/>
    </location>
</feature>
<dbReference type="AlphaFoldDB" id="A0A1B8GEE3"/>
<dbReference type="RefSeq" id="XP_018127927.2">
    <property type="nucleotide sequence ID" value="XM_018276394.2"/>
</dbReference>
<name>A0A1B8GEE3_9PEZI</name>
<dbReference type="STRING" id="342668.A0A1B8GEE3"/>
<sequence length="155" mass="17177">MKLSLLTLSSLILATTATPVSLDFPSGDAPLEKRATETVYLSNCNVFGTPFYSQMNYYSNGANSQNGEQPDDTCYLDLSGYVNWEGNAISGTFSGGTTFTSHIDSTAQSRALYSYSGWGTNTYHNFNCYKDNYRLLYSFGSYPVKCYSIYYCLPA</sequence>